<dbReference type="PANTHER" id="PTHR46468">
    <property type="entry name" value="SENTRIN-SPECIFIC PROTEASE 8"/>
    <property type="match status" value="1"/>
</dbReference>
<sequence>MKRQAALKALKDLKKSGEASEKGEPAALSEFAGEQAATLPGADKGPLFGKVCRVLLEDNNCSKTGKASAHNLLSSTVTLTGVGETNATLTLSADQVCEVEKDWLPVKKWKQMSLKRTLKESVLRACGGHRLWGEEDTHAAEHVELLKNKPQMLLDQHLLYGWEMLRWHLSDSDDANFFLEQSVRMLDPKLTTLCLSGKHSNPALLESVLKKQLPDCKMLFAPIWGQGLGPTHWTLLVLTFEGDVPSVQYLDSLSEKHAACAANAAKLLSLLLPGQALPERSECPFQKGHDCGFWVLSNMLWILSKVRGEGPCARGSRGKMALELMSHLKAWLQQLQSEQLKLFKAEEQAEKALKKTLKANAAKAAKAAALHKTKSEAADLV</sequence>
<organism evidence="3 4">
    <name type="scientific">Symbiodinium pilosum</name>
    <name type="common">Dinoflagellate</name>
    <dbReference type="NCBI Taxonomy" id="2952"/>
    <lineage>
        <taxon>Eukaryota</taxon>
        <taxon>Sar</taxon>
        <taxon>Alveolata</taxon>
        <taxon>Dinophyceae</taxon>
        <taxon>Suessiales</taxon>
        <taxon>Symbiodiniaceae</taxon>
        <taxon>Symbiodinium</taxon>
    </lineage>
</organism>
<evidence type="ECO:0000256" key="1">
    <source>
        <dbReference type="ARBA" id="ARBA00022807"/>
    </source>
</evidence>
<name>A0A812T128_SYMPI</name>
<dbReference type="SUPFAM" id="SSF54001">
    <property type="entry name" value="Cysteine proteinases"/>
    <property type="match status" value="1"/>
</dbReference>
<gene>
    <name evidence="3" type="ORF">SPIL2461_LOCUS13115</name>
</gene>
<dbReference type="AlphaFoldDB" id="A0A812T128"/>
<keyword evidence="1" id="KW-0645">Protease</keyword>
<protein>
    <recommendedName>
        <fullName evidence="5">Ubiquitin-like protease family profile domain-containing protein</fullName>
    </recommendedName>
</protein>
<keyword evidence="4" id="KW-1185">Reference proteome</keyword>
<feature type="non-terminal residue" evidence="3">
    <location>
        <position position="1"/>
    </location>
</feature>
<dbReference type="InterPro" id="IPR038765">
    <property type="entry name" value="Papain-like_cys_pep_sf"/>
</dbReference>
<reference evidence="3" key="1">
    <citation type="submission" date="2021-02" db="EMBL/GenBank/DDBJ databases">
        <authorList>
            <person name="Dougan E. K."/>
            <person name="Rhodes N."/>
            <person name="Thang M."/>
            <person name="Chan C."/>
        </authorList>
    </citation>
    <scope>NUCLEOTIDE SEQUENCE</scope>
</reference>
<evidence type="ECO:0000313" key="3">
    <source>
        <dbReference type="EMBL" id="CAE7505805.1"/>
    </source>
</evidence>
<dbReference type="OrthoDB" id="417855at2759"/>
<dbReference type="Gene3D" id="3.40.395.10">
    <property type="entry name" value="Adenoviral Proteinase, Chain A"/>
    <property type="match status" value="1"/>
</dbReference>
<comment type="caution">
    <text evidence="3">The sequence shown here is derived from an EMBL/GenBank/DDBJ whole genome shotgun (WGS) entry which is preliminary data.</text>
</comment>
<evidence type="ECO:0000313" key="4">
    <source>
        <dbReference type="Proteomes" id="UP000649617"/>
    </source>
</evidence>
<evidence type="ECO:0008006" key="5">
    <source>
        <dbReference type="Google" id="ProtNLM"/>
    </source>
</evidence>
<dbReference type="GO" id="GO:0000338">
    <property type="term" value="P:protein deneddylation"/>
    <property type="evidence" value="ECO:0007669"/>
    <property type="project" value="TreeGrafter"/>
</dbReference>
<dbReference type="PANTHER" id="PTHR46468:SF1">
    <property type="entry name" value="SENTRIN-SPECIFIC PROTEASE 8"/>
    <property type="match status" value="1"/>
</dbReference>
<dbReference type="InterPro" id="IPR044613">
    <property type="entry name" value="Nep1/2-like"/>
</dbReference>
<dbReference type="GO" id="GO:0008234">
    <property type="term" value="F:cysteine-type peptidase activity"/>
    <property type="evidence" value="ECO:0007669"/>
    <property type="project" value="UniProtKB-KW"/>
</dbReference>
<keyword evidence="2" id="KW-0175">Coiled coil</keyword>
<dbReference type="EMBL" id="CAJNIZ010028139">
    <property type="protein sequence ID" value="CAE7505805.1"/>
    <property type="molecule type" value="Genomic_DNA"/>
</dbReference>
<keyword evidence="1" id="KW-0378">Hydrolase</keyword>
<evidence type="ECO:0000256" key="2">
    <source>
        <dbReference type="SAM" id="Coils"/>
    </source>
</evidence>
<feature type="coiled-coil region" evidence="2">
    <location>
        <begin position="328"/>
        <end position="355"/>
    </location>
</feature>
<dbReference type="Proteomes" id="UP000649617">
    <property type="component" value="Unassembled WGS sequence"/>
</dbReference>
<dbReference type="GO" id="GO:0019784">
    <property type="term" value="F:deNEDDylase activity"/>
    <property type="evidence" value="ECO:0007669"/>
    <property type="project" value="InterPro"/>
</dbReference>
<accession>A0A812T128</accession>
<keyword evidence="1" id="KW-0788">Thiol protease</keyword>
<proteinExistence type="predicted"/>